<accession>A0A2M4D453</accession>
<protein>
    <submittedName>
        <fullName evidence="2">Putative secreted protein</fullName>
    </submittedName>
</protein>
<sequence length="107" mass="11106">MSLVPMLFGSVCCSRTVRCASFRSAFARSSSSPFHTSASLASHASSCSAEGWARSMVSPFRRNTGCWQMSSSASCSISSTLRLSGSPTHPLLASSKNCSPSQSSSAG</sequence>
<evidence type="ECO:0000313" key="2">
    <source>
        <dbReference type="EMBL" id="MBW72326.1"/>
    </source>
</evidence>
<evidence type="ECO:0000256" key="1">
    <source>
        <dbReference type="SAM" id="MobiDB-lite"/>
    </source>
</evidence>
<reference evidence="2" key="1">
    <citation type="submission" date="2018-01" db="EMBL/GenBank/DDBJ databases">
        <title>An insight into the sialome of Amazonian anophelines.</title>
        <authorList>
            <person name="Ribeiro J.M."/>
            <person name="Scarpassa V."/>
            <person name="Calvo E."/>
        </authorList>
    </citation>
    <scope>NUCLEOTIDE SEQUENCE</scope>
</reference>
<dbReference type="EMBL" id="GGFL01008148">
    <property type="protein sequence ID" value="MBW72326.1"/>
    <property type="molecule type" value="Transcribed_RNA"/>
</dbReference>
<dbReference type="AlphaFoldDB" id="A0A2M4D453"/>
<feature type="compositionally biased region" description="Low complexity" evidence="1">
    <location>
        <begin position="94"/>
        <end position="107"/>
    </location>
</feature>
<proteinExistence type="predicted"/>
<name>A0A2M4D453_ANODA</name>
<organism evidence="2">
    <name type="scientific">Anopheles darlingi</name>
    <name type="common">Mosquito</name>
    <dbReference type="NCBI Taxonomy" id="43151"/>
    <lineage>
        <taxon>Eukaryota</taxon>
        <taxon>Metazoa</taxon>
        <taxon>Ecdysozoa</taxon>
        <taxon>Arthropoda</taxon>
        <taxon>Hexapoda</taxon>
        <taxon>Insecta</taxon>
        <taxon>Pterygota</taxon>
        <taxon>Neoptera</taxon>
        <taxon>Endopterygota</taxon>
        <taxon>Diptera</taxon>
        <taxon>Nematocera</taxon>
        <taxon>Culicoidea</taxon>
        <taxon>Culicidae</taxon>
        <taxon>Anophelinae</taxon>
        <taxon>Anopheles</taxon>
    </lineage>
</organism>
<feature type="region of interest" description="Disordered" evidence="1">
    <location>
        <begin position="84"/>
        <end position="107"/>
    </location>
</feature>